<keyword evidence="5" id="KW-0813">Transport</keyword>
<evidence type="ECO:0000313" key="8">
    <source>
        <dbReference type="Proteomes" id="UP000184526"/>
    </source>
</evidence>
<gene>
    <name evidence="7" type="ORF">SAMN02745196_02112</name>
</gene>
<dbReference type="STRING" id="1121306.SAMN02745196_02112"/>
<feature type="transmembrane region" description="Helical" evidence="5">
    <location>
        <begin position="252"/>
        <end position="274"/>
    </location>
</feature>
<feature type="transmembrane region" description="Helical" evidence="5">
    <location>
        <begin position="148"/>
        <end position="174"/>
    </location>
</feature>
<keyword evidence="2 5" id="KW-0812">Transmembrane</keyword>
<dbReference type="Gene3D" id="1.10.3720.10">
    <property type="entry name" value="MetI-like"/>
    <property type="match status" value="2"/>
</dbReference>
<evidence type="ECO:0000256" key="2">
    <source>
        <dbReference type="ARBA" id="ARBA00022692"/>
    </source>
</evidence>
<evidence type="ECO:0000259" key="6">
    <source>
        <dbReference type="PROSITE" id="PS50928"/>
    </source>
</evidence>
<evidence type="ECO:0000256" key="4">
    <source>
        <dbReference type="ARBA" id="ARBA00023136"/>
    </source>
</evidence>
<dbReference type="EMBL" id="FQXP01000007">
    <property type="protein sequence ID" value="SHH96203.1"/>
    <property type="molecule type" value="Genomic_DNA"/>
</dbReference>
<comment type="subcellular location">
    <subcellularLocation>
        <location evidence="5">Cell membrane</location>
        <topology evidence="5">Multi-pass membrane protein</topology>
    </subcellularLocation>
    <subcellularLocation>
        <location evidence="1">Membrane</location>
        <topology evidence="1">Multi-pass membrane protein</topology>
    </subcellularLocation>
</comment>
<feature type="domain" description="ABC transmembrane type-1" evidence="6">
    <location>
        <begin position="354"/>
        <end position="544"/>
    </location>
</feature>
<comment type="similarity">
    <text evidence="5">Belongs to the binding-protein-dependent transport system permease family.</text>
</comment>
<feature type="transmembrane region" description="Helical" evidence="5">
    <location>
        <begin position="300"/>
        <end position="325"/>
    </location>
</feature>
<dbReference type="GO" id="GO:0005886">
    <property type="term" value="C:plasma membrane"/>
    <property type="evidence" value="ECO:0007669"/>
    <property type="project" value="UniProtKB-SubCell"/>
</dbReference>
<dbReference type="InterPro" id="IPR000515">
    <property type="entry name" value="MetI-like"/>
</dbReference>
<feature type="transmembrane region" description="Helical" evidence="5">
    <location>
        <begin position="358"/>
        <end position="378"/>
    </location>
</feature>
<dbReference type="InterPro" id="IPR035906">
    <property type="entry name" value="MetI-like_sf"/>
</dbReference>
<proteinExistence type="inferred from homology"/>
<dbReference type="OrthoDB" id="57323at2"/>
<dbReference type="PANTHER" id="PTHR43496">
    <property type="entry name" value="PROTEIN LPLB"/>
    <property type="match status" value="1"/>
</dbReference>
<feature type="transmembrane region" description="Helical" evidence="5">
    <location>
        <begin position="523"/>
        <end position="544"/>
    </location>
</feature>
<feature type="transmembrane region" description="Helical" evidence="5">
    <location>
        <begin position="107"/>
        <end position="128"/>
    </location>
</feature>
<dbReference type="CDD" id="cd06261">
    <property type="entry name" value="TM_PBP2"/>
    <property type="match status" value="2"/>
</dbReference>
<keyword evidence="3 5" id="KW-1133">Transmembrane helix</keyword>
<feature type="domain" description="ABC transmembrane type-1" evidence="6">
    <location>
        <begin position="72"/>
        <end position="271"/>
    </location>
</feature>
<dbReference type="RefSeq" id="WP_072831977.1">
    <property type="nucleotide sequence ID" value="NZ_FQXP01000007.1"/>
</dbReference>
<organism evidence="7 8">
    <name type="scientific">Clostridium collagenovorans DSM 3089</name>
    <dbReference type="NCBI Taxonomy" id="1121306"/>
    <lineage>
        <taxon>Bacteria</taxon>
        <taxon>Bacillati</taxon>
        <taxon>Bacillota</taxon>
        <taxon>Clostridia</taxon>
        <taxon>Eubacteriales</taxon>
        <taxon>Clostridiaceae</taxon>
        <taxon>Clostridium</taxon>
    </lineage>
</organism>
<evidence type="ECO:0000256" key="1">
    <source>
        <dbReference type="ARBA" id="ARBA00004141"/>
    </source>
</evidence>
<dbReference type="PANTHER" id="PTHR43496:SF1">
    <property type="entry name" value="POLYGALACTURONAN_RHAMNOGALACTURONAN TRANSPORT SYSTEM PERMEASE PROTEIN YTEP"/>
    <property type="match status" value="1"/>
</dbReference>
<protein>
    <submittedName>
        <fullName evidence="7">Iron(III) transport system permease protein</fullName>
    </submittedName>
</protein>
<dbReference type="AlphaFoldDB" id="A0A1M5XAH0"/>
<feature type="transmembrane region" description="Helical" evidence="5">
    <location>
        <begin position="480"/>
        <end position="503"/>
    </location>
</feature>
<sequence length="553" mass="61053">MNQNNTCKKKVSKLDTFFDNFFEKALFITVVVLILIFILWPIFSVIKESFLPSGTLSLDTYKNLLSNNKRIINNSIFVGVLTTIFSTILSVFISIYTSFSNSKIKKILILILMITMISPPFVSSLAYINLFGRRGFITHHLLKLTLNPYGWVGIVIMQTISNVSLNSLLLTGIIEGVDKNLLMASQDLGSSPSYAIRKVLVPVMVPGIVVCALLTFIRSLSDFGTPMVIGGSFDVLATEVYMKIIASSDLPMASAMSVLILIPSLVAFLVYRVYMKNFNLKLSGNNKITSSDAEFKLKGFLNVALSSVTIFYIVVMLLQYLSIFISSISKYSYGKFMFTAEHYVKLNNYSADCFVRSVVYSLITGVLGSILGMIIAYFTERRNIKGMKTVDFISTLPYIIPGIFFGIGYILAFNDPPLELTGTVAIVVLNCIFKQMPMTTKASSAVISQINGDIEHAARDLGAKNIYVIKDIIIPNLKTAFVVGFINNFTATMTTVGAIIFLVYPGQKVATLEMFDAIQTGNYGVGAAIATIIILITLIVNLVVSKLILREKR</sequence>
<dbReference type="GO" id="GO:0055085">
    <property type="term" value="P:transmembrane transport"/>
    <property type="evidence" value="ECO:0007669"/>
    <property type="project" value="InterPro"/>
</dbReference>
<keyword evidence="4 5" id="KW-0472">Membrane</keyword>
<reference evidence="7 8" key="1">
    <citation type="submission" date="2016-11" db="EMBL/GenBank/DDBJ databases">
        <authorList>
            <person name="Jaros S."/>
            <person name="Januszkiewicz K."/>
            <person name="Wedrychowicz H."/>
        </authorList>
    </citation>
    <scope>NUCLEOTIDE SEQUENCE [LARGE SCALE GENOMIC DNA]</scope>
    <source>
        <strain evidence="7 8">DSM 3089</strain>
    </source>
</reference>
<evidence type="ECO:0000256" key="3">
    <source>
        <dbReference type="ARBA" id="ARBA00022989"/>
    </source>
</evidence>
<dbReference type="Pfam" id="PF00528">
    <property type="entry name" value="BPD_transp_1"/>
    <property type="match status" value="2"/>
</dbReference>
<name>A0A1M5XAH0_9CLOT</name>
<keyword evidence="8" id="KW-1185">Reference proteome</keyword>
<dbReference type="Proteomes" id="UP000184526">
    <property type="component" value="Unassembled WGS sequence"/>
</dbReference>
<accession>A0A1M5XAH0</accession>
<feature type="transmembrane region" description="Helical" evidence="5">
    <location>
        <begin position="417"/>
        <end position="433"/>
    </location>
</feature>
<dbReference type="SUPFAM" id="SSF161098">
    <property type="entry name" value="MetI-like"/>
    <property type="match status" value="2"/>
</dbReference>
<evidence type="ECO:0000313" key="7">
    <source>
        <dbReference type="EMBL" id="SHH96203.1"/>
    </source>
</evidence>
<evidence type="ECO:0000256" key="5">
    <source>
        <dbReference type="RuleBase" id="RU363032"/>
    </source>
</evidence>
<dbReference type="PROSITE" id="PS50928">
    <property type="entry name" value="ABC_TM1"/>
    <property type="match status" value="2"/>
</dbReference>
<feature type="transmembrane region" description="Helical" evidence="5">
    <location>
        <begin position="21"/>
        <end position="43"/>
    </location>
</feature>
<feature type="transmembrane region" description="Helical" evidence="5">
    <location>
        <begin position="71"/>
        <end position="95"/>
    </location>
</feature>
<feature type="transmembrane region" description="Helical" evidence="5">
    <location>
        <begin position="390"/>
        <end position="411"/>
    </location>
</feature>
<feature type="transmembrane region" description="Helical" evidence="5">
    <location>
        <begin position="195"/>
        <end position="217"/>
    </location>
</feature>